<evidence type="ECO:0000256" key="2">
    <source>
        <dbReference type="SAM" id="MobiDB-lite"/>
    </source>
</evidence>
<gene>
    <name evidence="3" type="ORF">I9W82_002888</name>
</gene>
<dbReference type="EMBL" id="JAEOAQ010000003">
    <property type="protein sequence ID" value="KAG5419121.1"/>
    <property type="molecule type" value="Genomic_DNA"/>
</dbReference>
<reference evidence="3 4" key="1">
    <citation type="submission" date="2020-12" db="EMBL/GenBank/DDBJ databases">
        <title>Effect of drift, selection, and recombination on the evolution of hybrid genomes in Candida yeast pathogens.</title>
        <authorList>
            <person name="Mixao V."/>
            <person name="Ksiezopolska E."/>
            <person name="Saus E."/>
            <person name="Boekhout T."/>
            <person name="Gacser A."/>
            <person name="Gabaldon T."/>
        </authorList>
    </citation>
    <scope>NUCLEOTIDE SEQUENCE [LARGE SCALE GENOMIC DNA]</scope>
    <source>
        <strain evidence="3 4">BP57</strain>
    </source>
</reference>
<organism evidence="3 4">
    <name type="scientific">Candida metapsilosis</name>
    <dbReference type="NCBI Taxonomy" id="273372"/>
    <lineage>
        <taxon>Eukaryota</taxon>
        <taxon>Fungi</taxon>
        <taxon>Dikarya</taxon>
        <taxon>Ascomycota</taxon>
        <taxon>Saccharomycotina</taxon>
        <taxon>Pichiomycetes</taxon>
        <taxon>Debaryomycetaceae</taxon>
        <taxon>Candida/Lodderomyces clade</taxon>
        <taxon>Candida</taxon>
    </lineage>
</organism>
<evidence type="ECO:0000313" key="3">
    <source>
        <dbReference type="EMBL" id="KAG5419121.1"/>
    </source>
</evidence>
<dbReference type="Proteomes" id="UP000669133">
    <property type="component" value="Unassembled WGS sequence"/>
</dbReference>
<comment type="similarity">
    <text evidence="1">Belongs to the RRP15 family.</text>
</comment>
<dbReference type="RefSeq" id="XP_067548237.1">
    <property type="nucleotide sequence ID" value="XM_067691792.1"/>
</dbReference>
<dbReference type="PANTHER" id="PTHR13245:SF14">
    <property type="entry name" value="RRP15-LIKE PROTEIN"/>
    <property type="match status" value="1"/>
</dbReference>
<keyword evidence="4" id="KW-1185">Reference proteome</keyword>
<dbReference type="GO" id="GO:0030687">
    <property type="term" value="C:preribosome, large subunit precursor"/>
    <property type="evidence" value="ECO:0007669"/>
    <property type="project" value="TreeGrafter"/>
</dbReference>
<sequence>MSNNTEPKSILKNKNEKSPVANRKKINLTKQVSESSQSEEESSSEDIEDGLSDLNEDDEVDVADVSSDDDSEDDESEDEAVGEEDDSFPLKKKQKKNKDDGSESFANAFNSIINSKLKAYSRKDPILARNKTTLKKLESEKLENKAKRALLLEKKQFQDKHRVKQLLPVGTDGSDANQVREILDKEKQMKKIAQKGVVKLFNAVLSTQLKTNQEISKVQAGQSRKEELMTDVSKEKFMDLIAAAGED</sequence>
<protein>
    <submittedName>
        <fullName evidence="3">RRP15</fullName>
    </submittedName>
</protein>
<dbReference type="InterPro" id="IPR012459">
    <property type="entry name" value="Rrp15"/>
</dbReference>
<proteinExistence type="inferred from homology"/>
<accession>A0A8H8DCS9</accession>
<dbReference type="GO" id="GO:0000460">
    <property type="term" value="P:maturation of 5.8S rRNA"/>
    <property type="evidence" value="ECO:0007669"/>
    <property type="project" value="TreeGrafter"/>
</dbReference>
<dbReference type="GO" id="GO:0000470">
    <property type="term" value="P:maturation of LSU-rRNA"/>
    <property type="evidence" value="ECO:0007669"/>
    <property type="project" value="TreeGrafter"/>
</dbReference>
<name>A0A8H8DCS9_9ASCO</name>
<feature type="region of interest" description="Disordered" evidence="2">
    <location>
        <begin position="1"/>
        <end position="104"/>
    </location>
</feature>
<dbReference type="Pfam" id="PF07890">
    <property type="entry name" value="Rrp15p"/>
    <property type="match status" value="1"/>
</dbReference>
<feature type="compositionally biased region" description="Acidic residues" evidence="2">
    <location>
        <begin position="37"/>
        <end position="87"/>
    </location>
</feature>
<evidence type="ECO:0000313" key="4">
    <source>
        <dbReference type="Proteomes" id="UP000669133"/>
    </source>
</evidence>
<evidence type="ECO:0000256" key="1">
    <source>
        <dbReference type="ARBA" id="ARBA00007462"/>
    </source>
</evidence>
<dbReference type="PANTHER" id="PTHR13245">
    <property type="entry name" value="RRP15-LIKE PROTEIN"/>
    <property type="match status" value="1"/>
</dbReference>
<comment type="caution">
    <text evidence="3">The sequence shown here is derived from an EMBL/GenBank/DDBJ whole genome shotgun (WGS) entry which is preliminary data.</text>
</comment>
<dbReference type="GeneID" id="93651517"/>
<dbReference type="OrthoDB" id="20949at2759"/>
<dbReference type="AlphaFoldDB" id="A0A8H8DCS9"/>